<feature type="domain" description="Hemerythrin-like" evidence="1">
    <location>
        <begin position="42"/>
        <end position="125"/>
    </location>
</feature>
<sequence>MSCSSLKKNLMKRNENLIPLSRDHHFGLLCSWKIREGIKKNISYERIKRYINYFWEHHLSTHFDLEDHILPKTNDAILSKKMEQEHKEIQKLISSINHSDDVKLLESFALTLQNHIRFEERVCFPNYENQLSEEELFQIGEALKDQHIVLEDAYDDEFWK</sequence>
<evidence type="ECO:0000259" key="1">
    <source>
        <dbReference type="Pfam" id="PF01814"/>
    </source>
</evidence>
<dbReference type="Proteomes" id="UP001432059">
    <property type="component" value="Chromosome"/>
</dbReference>
<dbReference type="Pfam" id="PF01814">
    <property type="entry name" value="Hemerythrin"/>
    <property type="match status" value="1"/>
</dbReference>
<evidence type="ECO:0000313" key="3">
    <source>
        <dbReference type="Proteomes" id="UP001432059"/>
    </source>
</evidence>
<keyword evidence="3" id="KW-1185">Reference proteome</keyword>
<protein>
    <recommendedName>
        <fullName evidence="1">Hemerythrin-like domain-containing protein</fullName>
    </recommendedName>
</protein>
<dbReference type="AlphaFoldDB" id="A0AAU0EYQ3"/>
<organism evidence="2 3">
    <name type="scientific">Bergeyella porcorum</name>
    <dbReference type="NCBI Taxonomy" id="1735111"/>
    <lineage>
        <taxon>Bacteria</taxon>
        <taxon>Pseudomonadati</taxon>
        <taxon>Bacteroidota</taxon>
        <taxon>Flavobacteriia</taxon>
        <taxon>Flavobacteriales</taxon>
        <taxon>Weeksellaceae</taxon>
        <taxon>Bergeyella</taxon>
    </lineage>
</organism>
<dbReference type="Gene3D" id="1.20.120.520">
    <property type="entry name" value="nmb1532 protein domain like"/>
    <property type="match status" value="1"/>
</dbReference>
<dbReference type="KEGG" id="bpor:BPO_0016"/>
<dbReference type="EMBL" id="CP136426">
    <property type="protein sequence ID" value="WOC50663.1"/>
    <property type="molecule type" value="Genomic_DNA"/>
</dbReference>
<reference evidence="2" key="1">
    <citation type="submission" date="2023-10" db="EMBL/GenBank/DDBJ databases">
        <title>Characterization and whole genome sequencing of a novel strain of Bergeyella porcorum QD2021 isolated from pig.</title>
        <authorList>
            <person name="Liu G."/>
            <person name="Chen C."/>
            <person name="Han X."/>
        </authorList>
    </citation>
    <scope>NUCLEOTIDE SEQUENCE</scope>
    <source>
        <strain evidence="2">QD2021</strain>
    </source>
</reference>
<gene>
    <name evidence="2" type="ORF">BPO_0016</name>
</gene>
<dbReference type="InterPro" id="IPR012312">
    <property type="entry name" value="Hemerythrin-like"/>
</dbReference>
<proteinExistence type="predicted"/>
<accession>A0AAU0EYQ3</accession>
<evidence type="ECO:0000313" key="2">
    <source>
        <dbReference type="EMBL" id="WOC50663.1"/>
    </source>
</evidence>
<name>A0AAU0EYQ3_9FLAO</name>